<dbReference type="InterPro" id="IPR036761">
    <property type="entry name" value="TTHA0802/YceI-like_sf"/>
</dbReference>
<dbReference type="SMART" id="SM00867">
    <property type="entry name" value="YceI"/>
    <property type="match status" value="1"/>
</dbReference>
<gene>
    <name evidence="3" type="ORF">NATSA_03935</name>
</gene>
<dbReference type="PANTHER" id="PTHR34406:SF1">
    <property type="entry name" value="PROTEIN YCEI"/>
    <property type="match status" value="1"/>
</dbReference>
<dbReference type="SUPFAM" id="SSF101874">
    <property type="entry name" value="YceI-like"/>
    <property type="match status" value="1"/>
</dbReference>
<dbReference type="InterPro" id="IPR007372">
    <property type="entry name" value="Lipid/polyisoprenoid-bd_YceI"/>
</dbReference>
<comment type="caution">
    <text evidence="3">The sequence shown here is derived from an EMBL/GenBank/DDBJ whole genome shotgun (WGS) entry which is preliminary data.</text>
</comment>
<evidence type="ECO:0000259" key="2">
    <source>
        <dbReference type="SMART" id="SM00867"/>
    </source>
</evidence>
<protein>
    <submittedName>
        <fullName evidence="3">YceI family protein</fullName>
    </submittedName>
</protein>
<dbReference type="PANTHER" id="PTHR34406">
    <property type="entry name" value="PROTEIN YCEI"/>
    <property type="match status" value="1"/>
</dbReference>
<dbReference type="Proteomes" id="UP000673975">
    <property type="component" value="Unassembled WGS sequence"/>
</dbReference>
<evidence type="ECO:0000313" key="4">
    <source>
        <dbReference type="Proteomes" id="UP000673975"/>
    </source>
</evidence>
<reference evidence="3" key="1">
    <citation type="submission" date="2021-02" db="EMBL/GenBank/DDBJ databases">
        <title>Natronogracilivirga saccharolytica gen. nov. sp. nov. a new anaerobic, haloalkiliphilic carbohydrate-fermenting bacterium from soda lake and proposing of Cyclonatronumiaceae fam. nov. in the phylum Balneolaeota.</title>
        <authorList>
            <person name="Zhilina T.N."/>
            <person name="Sorokin D.Y."/>
            <person name="Zavarzina D.G."/>
            <person name="Toshchakov S.V."/>
            <person name="Kublanov I.V."/>
        </authorList>
    </citation>
    <scope>NUCLEOTIDE SEQUENCE</scope>
    <source>
        <strain evidence="3">Z-1702</strain>
    </source>
</reference>
<sequence>MLTNRITPYLLTLLFFFAAGQFTQASAQTFTISDESHMYIYGSANVTDWDAEVKTINGEITINNPEGKDWSEAEASWFESVTVSIPVGDIDADSRRMNRNMHEYLKEDDYPEITYNLVEAEELASLDNPGYKLTVKGNISAAGASHEIVHDVEIAEQENGRLVISGSQDLKMSDFGIEPPTAMLGSVRARDEMTIEFELILEK</sequence>
<feature type="domain" description="Lipid/polyisoprenoid-binding YceI-like" evidence="2">
    <location>
        <begin position="29"/>
        <end position="202"/>
    </location>
</feature>
<dbReference type="Gene3D" id="2.40.128.110">
    <property type="entry name" value="Lipid/polyisoprenoid-binding, YceI-like"/>
    <property type="match status" value="1"/>
</dbReference>
<dbReference type="RefSeq" id="WP_210510589.1">
    <property type="nucleotide sequence ID" value="NZ_JAFIDN010000002.1"/>
</dbReference>
<dbReference type="EMBL" id="JAFIDN010000002">
    <property type="protein sequence ID" value="MBP3191808.1"/>
    <property type="molecule type" value="Genomic_DNA"/>
</dbReference>
<proteinExistence type="predicted"/>
<dbReference type="AlphaFoldDB" id="A0A8J7RKG8"/>
<organism evidence="3 4">
    <name type="scientific">Natronogracilivirga saccharolytica</name>
    <dbReference type="NCBI Taxonomy" id="2812953"/>
    <lineage>
        <taxon>Bacteria</taxon>
        <taxon>Pseudomonadati</taxon>
        <taxon>Balneolota</taxon>
        <taxon>Balneolia</taxon>
        <taxon>Balneolales</taxon>
        <taxon>Cyclonatronaceae</taxon>
        <taxon>Natronogracilivirga</taxon>
    </lineage>
</organism>
<accession>A0A8J7RKG8</accession>
<keyword evidence="4" id="KW-1185">Reference proteome</keyword>
<evidence type="ECO:0000313" key="3">
    <source>
        <dbReference type="EMBL" id="MBP3191808.1"/>
    </source>
</evidence>
<evidence type="ECO:0000256" key="1">
    <source>
        <dbReference type="SAM" id="SignalP"/>
    </source>
</evidence>
<dbReference type="Pfam" id="PF04264">
    <property type="entry name" value="YceI"/>
    <property type="match status" value="1"/>
</dbReference>
<keyword evidence="1" id="KW-0732">Signal</keyword>
<name>A0A8J7RKG8_9BACT</name>
<feature type="chain" id="PRO_5035308258" evidence="1">
    <location>
        <begin position="28"/>
        <end position="203"/>
    </location>
</feature>
<feature type="signal peptide" evidence="1">
    <location>
        <begin position="1"/>
        <end position="27"/>
    </location>
</feature>